<name>A0ACB7SBZ9_HYAAI</name>
<reference evidence="1" key="1">
    <citation type="submission" date="2020-05" db="EMBL/GenBank/DDBJ databases">
        <title>Large-scale comparative analyses of tick genomes elucidate their genetic diversity and vector capacities.</title>
        <authorList>
            <person name="Jia N."/>
            <person name="Wang J."/>
            <person name="Shi W."/>
            <person name="Du L."/>
            <person name="Sun Y."/>
            <person name="Zhan W."/>
            <person name="Jiang J."/>
            <person name="Wang Q."/>
            <person name="Zhang B."/>
            <person name="Ji P."/>
            <person name="Sakyi L.B."/>
            <person name="Cui X."/>
            <person name="Yuan T."/>
            <person name="Jiang B."/>
            <person name="Yang W."/>
            <person name="Lam T.T.-Y."/>
            <person name="Chang Q."/>
            <person name="Ding S."/>
            <person name="Wang X."/>
            <person name="Zhu J."/>
            <person name="Ruan X."/>
            <person name="Zhao L."/>
            <person name="Wei J."/>
            <person name="Que T."/>
            <person name="Du C."/>
            <person name="Cheng J."/>
            <person name="Dai P."/>
            <person name="Han X."/>
            <person name="Huang E."/>
            <person name="Gao Y."/>
            <person name="Liu J."/>
            <person name="Shao H."/>
            <person name="Ye R."/>
            <person name="Li L."/>
            <person name="Wei W."/>
            <person name="Wang X."/>
            <person name="Wang C."/>
            <person name="Yang T."/>
            <person name="Huo Q."/>
            <person name="Li W."/>
            <person name="Guo W."/>
            <person name="Chen H."/>
            <person name="Zhou L."/>
            <person name="Ni X."/>
            <person name="Tian J."/>
            <person name="Zhou Y."/>
            <person name="Sheng Y."/>
            <person name="Liu T."/>
            <person name="Pan Y."/>
            <person name="Xia L."/>
            <person name="Li J."/>
            <person name="Zhao F."/>
            <person name="Cao W."/>
        </authorList>
    </citation>
    <scope>NUCLEOTIDE SEQUENCE</scope>
    <source>
        <strain evidence="1">Hyas-2018</strain>
    </source>
</reference>
<protein>
    <submittedName>
        <fullName evidence="1">Uncharacterized protein</fullName>
    </submittedName>
</protein>
<dbReference type="EMBL" id="CM023485">
    <property type="protein sequence ID" value="KAH6930264.1"/>
    <property type="molecule type" value="Genomic_DNA"/>
</dbReference>
<proteinExistence type="predicted"/>
<gene>
    <name evidence="1" type="ORF">HPB50_012276</name>
</gene>
<evidence type="ECO:0000313" key="2">
    <source>
        <dbReference type="Proteomes" id="UP000821845"/>
    </source>
</evidence>
<comment type="caution">
    <text evidence="1">The sequence shown here is derived from an EMBL/GenBank/DDBJ whole genome shotgun (WGS) entry which is preliminary data.</text>
</comment>
<organism evidence="1 2">
    <name type="scientific">Hyalomma asiaticum</name>
    <name type="common">Tick</name>
    <dbReference type="NCBI Taxonomy" id="266040"/>
    <lineage>
        <taxon>Eukaryota</taxon>
        <taxon>Metazoa</taxon>
        <taxon>Ecdysozoa</taxon>
        <taxon>Arthropoda</taxon>
        <taxon>Chelicerata</taxon>
        <taxon>Arachnida</taxon>
        <taxon>Acari</taxon>
        <taxon>Parasitiformes</taxon>
        <taxon>Ixodida</taxon>
        <taxon>Ixodoidea</taxon>
        <taxon>Ixodidae</taxon>
        <taxon>Hyalomminae</taxon>
        <taxon>Hyalomma</taxon>
    </lineage>
</organism>
<keyword evidence="2" id="KW-1185">Reference proteome</keyword>
<accession>A0ACB7SBZ9</accession>
<dbReference type="Proteomes" id="UP000821845">
    <property type="component" value="Chromosome 5"/>
</dbReference>
<evidence type="ECO:0000313" key="1">
    <source>
        <dbReference type="EMBL" id="KAH6930264.1"/>
    </source>
</evidence>
<sequence length="115" mass="12759">MSDTTSASNPDLRGFRHRSTPPPPLPSFQSVSFSLAFQPSGRRTPFIRFASLSLPLSSLNQYPPRCVFFPLLAWDERDARRLLLMRLASQPWQRRATASAAAAVAIAFVSPTRGL</sequence>